<dbReference type="RefSeq" id="WP_150406294.1">
    <property type="nucleotide sequence ID" value="NZ_JBHJYQ010000004.1"/>
</dbReference>
<dbReference type="AlphaFoldDB" id="A0A5N0E831"/>
<protein>
    <recommendedName>
        <fullName evidence="4">WXG100 family type VII secretion target</fullName>
    </recommendedName>
</protein>
<name>A0A5N0E831_9NOCA</name>
<evidence type="ECO:0008006" key="4">
    <source>
        <dbReference type="Google" id="ProtNLM"/>
    </source>
</evidence>
<dbReference type="Proteomes" id="UP000323876">
    <property type="component" value="Unassembled WGS sequence"/>
</dbReference>
<evidence type="ECO:0000313" key="3">
    <source>
        <dbReference type="Proteomes" id="UP000323876"/>
    </source>
</evidence>
<gene>
    <name evidence="2" type="ORF">F3087_34425</name>
</gene>
<organism evidence="2 3">
    <name type="scientific">Nocardia colli</name>
    <dbReference type="NCBI Taxonomy" id="2545717"/>
    <lineage>
        <taxon>Bacteria</taxon>
        <taxon>Bacillati</taxon>
        <taxon>Actinomycetota</taxon>
        <taxon>Actinomycetes</taxon>
        <taxon>Mycobacteriales</taxon>
        <taxon>Nocardiaceae</taxon>
        <taxon>Nocardia</taxon>
    </lineage>
</organism>
<reference evidence="2 3" key="1">
    <citation type="submission" date="2019-09" db="EMBL/GenBank/DDBJ databases">
        <authorList>
            <person name="Wang X."/>
        </authorList>
    </citation>
    <scope>NUCLEOTIDE SEQUENCE [LARGE SCALE GENOMIC DNA]</scope>
    <source>
        <strain evidence="2 3">CICC 11023</strain>
    </source>
</reference>
<dbReference type="Gene3D" id="1.10.287.1060">
    <property type="entry name" value="ESAT-6-like"/>
    <property type="match status" value="1"/>
</dbReference>
<comment type="caution">
    <text evidence="2">The sequence shown here is derived from an EMBL/GenBank/DDBJ whole genome shotgun (WGS) entry which is preliminary data.</text>
</comment>
<proteinExistence type="predicted"/>
<evidence type="ECO:0000313" key="2">
    <source>
        <dbReference type="EMBL" id="KAA8884315.1"/>
    </source>
</evidence>
<feature type="region of interest" description="Disordered" evidence="1">
    <location>
        <begin position="71"/>
        <end position="102"/>
    </location>
</feature>
<keyword evidence="3" id="KW-1185">Reference proteome</keyword>
<evidence type="ECO:0000256" key="1">
    <source>
        <dbReference type="SAM" id="MobiDB-lite"/>
    </source>
</evidence>
<accession>A0A5N0E831</accession>
<sequence>MSAERRIEVDTTRLRGAAAKMEEVGKKTEDIMATLRNNLQAKGFPFGTDDYGDKFTQGDKGYTKSAENLLTGGDNMTDSAKKFSKGMNGAADKMDNMDSGNS</sequence>
<dbReference type="EMBL" id="VXLC01000021">
    <property type="protein sequence ID" value="KAA8884315.1"/>
    <property type="molecule type" value="Genomic_DNA"/>
</dbReference>
<dbReference type="OrthoDB" id="4558525at2"/>